<proteinExistence type="predicted"/>
<dbReference type="EMBL" id="VUMM01000014">
    <property type="protein sequence ID" value="MSS01874.1"/>
    <property type="molecule type" value="Genomic_DNA"/>
</dbReference>
<dbReference type="Pfam" id="PF09966">
    <property type="entry name" value="DUF2200"/>
    <property type="match status" value="1"/>
</dbReference>
<evidence type="ECO:0000313" key="1">
    <source>
        <dbReference type="EMBL" id="MSS01874.1"/>
    </source>
</evidence>
<evidence type="ECO:0000313" key="2">
    <source>
        <dbReference type="Proteomes" id="UP000470082"/>
    </source>
</evidence>
<dbReference type="InterPro" id="IPR014580">
    <property type="entry name" value="UCP033199"/>
</dbReference>
<comment type="caution">
    <text evidence="1">The sequence shown here is derived from an EMBL/GenBank/DDBJ whole genome shotgun (WGS) entry which is preliminary data.</text>
</comment>
<name>A0A7X2N3L7_9FIRM</name>
<reference evidence="1 2" key="1">
    <citation type="submission" date="2019-08" db="EMBL/GenBank/DDBJ databases">
        <title>In-depth cultivation of the pig gut microbiome towards novel bacterial diversity and tailored functional studies.</title>
        <authorList>
            <person name="Wylensek D."/>
            <person name="Hitch T.C.A."/>
            <person name="Clavel T."/>
        </authorList>
    </citation>
    <scope>NUCLEOTIDE SEQUENCE [LARGE SCALE GENOMIC DNA]</scope>
    <source>
        <strain evidence="1 2">LKV-178-WT-2G</strain>
    </source>
</reference>
<dbReference type="RefSeq" id="WP_154460558.1">
    <property type="nucleotide sequence ID" value="NZ_VUMM01000014.1"/>
</dbReference>
<sequence>MNNKIYKMSFSKVYSLLIAKAEKKGRTRDEMDEITCWLTGYSKEQIDEFLIKDIEYGEFFLNAPQLNENRKKITGKICGIRVEEIEEPLMQEIRYLDKLVDELAKGKSLDKILRK</sequence>
<accession>A0A7X2N3L7</accession>
<dbReference type="AlphaFoldDB" id="A0A7X2N3L7"/>
<dbReference type="Gene3D" id="1.10.8.290">
    <property type="entry name" value="uncharacterized protein sp1917 domain"/>
    <property type="match status" value="1"/>
</dbReference>
<dbReference type="InterPro" id="IPR023204">
    <property type="entry name" value="SP1917_dom_sf"/>
</dbReference>
<keyword evidence="2" id="KW-1185">Reference proteome</keyword>
<dbReference type="PIRSF" id="PIRSF033199">
    <property type="entry name" value="UCP033199"/>
    <property type="match status" value="1"/>
</dbReference>
<gene>
    <name evidence="1" type="ORF">FYJ50_07155</name>
</gene>
<organism evidence="1 2">
    <name type="scientific">Floccifex porci</name>
    <dbReference type="NCBI Taxonomy" id="2606629"/>
    <lineage>
        <taxon>Bacteria</taxon>
        <taxon>Bacillati</taxon>
        <taxon>Bacillota</taxon>
        <taxon>Erysipelotrichia</taxon>
        <taxon>Erysipelotrichales</taxon>
        <taxon>Erysipelotrichaceae</taxon>
        <taxon>Floccifex</taxon>
    </lineage>
</organism>
<dbReference type="Proteomes" id="UP000470082">
    <property type="component" value="Unassembled WGS sequence"/>
</dbReference>
<protein>
    <submittedName>
        <fullName evidence="1">DUF2200 domain-containing protein</fullName>
    </submittedName>
</protein>